<comment type="caution">
    <text evidence="1">The sequence shown here is derived from an EMBL/GenBank/DDBJ whole genome shotgun (WGS) entry which is preliminary data.</text>
</comment>
<accession>A0A2P4X4Z7</accession>
<evidence type="ECO:0000313" key="2">
    <source>
        <dbReference type="Proteomes" id="UP000237271"/>
    </source>
</evidence>
<organism evidence="1 2">
    <name type="scientific">Phytophthora palmivora</name>
    <dbReference type="NCBI Taxonomy" id="4796"/>
    <lineage>
        <taxon>Eukaryota</taxon>
        <taxon>Sar</taxon>
        <taxon>Stramenopiles</taxon>
        <taxon>Oomycota</taxon>
        <taxon>Peronosporomycetes</taxon>
        <taxon>Peronosporales</taxon>
        <taxon>Peronosporaceae</taxon>
        <taxon>Phytophthora</taxon>
    </lineage>
</organism>
<protein>
    <submittedName>
        <fullName evidence="1">Uncharacterized protein</fullName>
    </submittedName>
</protein>
<evidence type="ECO:0000313" key="1">
    <source>
        <dbReference type="EMBL" id="POM60624.1"/>
    </source>
</evidence>
<name>A0A2P4X4Z7_9STRA</name>
<dbReference type="OrthoDB" id="89078at2759"/>
<proteinExistence type="predicted"/>
<dbReference type="AlphaFoldDB" id="A0A2P4X4Z7"/>
<gene>
    <name evidence="1" type="ORF">PHPALM_30510</name>
</gene>
<sequence>MRLESEIKACLILGHDKMLNAPYYQKTELRIQPLEKAAEHAMPCIDLRLVNKMACHCALSVAVAIRSEPMEYGA</sequence>
<dbReference type="Proteomes" id="UP000237271">
    <property type="component" value="Unassembled WGS sequence"/>
</dbReference>
<reference evidence="1 2" key="1">
    <citation type="journal article" date="2017" name="Genome Biol. Evol.">
        <title>Phytophthora megakarya and P. palmivora, closely related causal agents of cacao black pod rot, underwent increases in genome sizes and gene numbers by different mechanisms.</title>
        <authorList>
            <person name="Ali S.S."/>
            <person name="Shao J."/>
            <person name="Lary D.J."/>
            <person name="Kronmiller B."/>
            <person name="Shen D."/>
            <person name="Strem M.D."/>
            <person name="Amoako-Attah I."/>
            <person name="Akrofi A.Y."/>
            <person name="Begoude B.A."/>
            <person name="Ten Hoopen G.M."/>
            <person name="Coulibaly K."/>
            <person name="Kebe B.I."/>
            <person name="Melnick R.L."/>
            <person name="Guiltinan M.J."/>
            <person name="Tyler B.M."/>
            <person name="Meinhardt L.W."/>
            <person name="Bailey B.A."/>
        </authorList>
    </citation>
    <scope>NUCLEOTIDE SEQUENCE [LARGE SCALE GENOMIC DNA]</scope>
    <source>
        <strain evidence="2">sbr112.9</strain>
    </source>
</reference>
<keyword evidence="2" id="KW-1185">Reference proteome</keyword>
<dbReference type="EMBL" id="NCKW01016846">
    <property type="protein sequence ID" value="POM60624.1"/>
    <property type="molecule type" value="Genomic_DNA"/>
</dbReference>